<sequence>MEEKSFLHIAHGDDISEKITALDLPGDIITWREMLCEGPASQDVGDHEFIKLRQKFLKENYGISKQDYREKFVCELEKLAAVNNYDEIVLWFEFDLFSHMNMLGVISFLLQNKKMDPLSLVCSRKLEGEEEMIPLSELSEEQLEQHYEHRIPLTEDDISNAELIWELYCSTNPKRLISEIKKSTNFEYLSSSIRAHIERFPSAKTGLNTLEVNVLKLIKRHEIKSLNHLLGYALKYQGYYGYVDVQMQRVIDKMAPFYTASETGVQLNEDGQKALEASKNYYQILKDNECYGGVRKYDFLYDPDTHDLLKL</sequence>
<dbReference type="InterPro" id="IPR014973">
    <property type="entry name" value="DUF1835"/>
</dbReference>
<dbReference type="EMBL" id="JBHULT010000010">
    <property type="protein sequence ID" value="MFD2518596.1"/>
    <property type="molecule type" value="Genomic_DNA"/>
</dbReference>
<protein>
    <submittedName>
        <fullName evidence="2">DUF1835 domain-containing protein</fullName>
    </submittedName>
</protein>
<accession>A0ABW5IYQ6</accession>
<dbReference type="Pfam" id="PF08874">
    <property type="entry name" value="DUF1835"/>
    <property type="match status" value="1"/>
</dbReference>
<comment type="caution">
    <text evidence="2">The sequence shown here is derived from an EMBL/GenBank/DDBJ whole genome shotgun (WGS) entry which is preliminary data.</text>
</comment>
<evidence type="ECO:0000259" key="1">
    <source>
        <dbReference type="Pfam" id="PF08874"/>
    </source>
</evidence>
<evidence type="ECO:0000313" key="2">
    <source>
        <dbReference type="EMBL" id="MFD2518596.1"/>
    </source>
</evidence>
<keyword evidence="3" id="KW-1185">Reference proteome</keyword>
<name>A0ABW5IYQ6_9FLAO</name>
<dbReference type="Proteomes" id="UP001597468">
    <property type="component" value="Unassembled WGS sequence"/>
</dbReference>
<feature type="domain" description="DUF1835" evidence="1">
    <location>
        <begin position="10"/>
        <end position="114"/>
    </location>
</feature>
<evidence type="ECO:0000313" key="3">
    <source>
        <dbReference type="Proteomes" id="UP001597468"/>
    </source>
</evidence>
<proteinExistence type="predicted"/>
<gene>
    <name evidence="2" type="ORF">ACFSTG_11870</name>
</gene>
<dbReference type="RefSeq" id="WP_380752991.1">
    <property type="nucleotide sequence ID" value="NZ_JBHULT010000010.1"/>
</dbReference>
<reference evidence="3" key="1">
    <citation type="journal article" date="2019" name="Int. J. Syst. Evol. Microbiol.">
        <title>The Global Catalogue of Microorganisms (GCM) 10K type strain sequencing project: providing services to taxonomists for standard genome sequencing and annotation.</title>
        <authorList>
            <consortium name="The Broad Institute Genomics Platform"/>
            <consortium name="The Broad Institute Genome Sequencing Center for Infectious Disease"/>
            <person name="Wu L."/>
            <person name="Ma J."/>
        </authorList>
    </citation>
    <scope>NUCLEOTIDE SEQUENCE [LARGE SCALE GENOMIC DNA]</scope>
    <source>
        <strain evidence="3">KCTC 42585</strain>
    </source>
</reference>
<organism evidence="2 3">
    <name type="scientific">Salinimicrobium flavum</name>
    <dbReference type="NCBI Taxonomy" id="1737065"/>
    <lineage>
        <taxon>Bacteria</taxon>
        <taxon>Pseudomonadati</taxon>
        <taxon>Bacteroidota</taxon>
        <taxon>Flavobacteriia</taxon>
        <taxon>Flavobacteriales</taxon>
        <taxon>Flavobacteriaceae</taxon>
        <taxon>Salinimicrobium</taxon>
    </lineage>
</organism>